<dbReference type="SUPFAM" id="SSF53686">
    <property type="entry name" value="Tryptophan synthase beta subunit-like PLP-dependent enzymes"/>
    <property type="match status" value="1"/>
</dbReference>
<evidence type="ECO:0000259" key="4">
    <source>
        <dbReference type="Pfam" id="PF00291"/>
    </source>
</evidence>
<accession>A0ABN3YEV9</accession>
<dbReference type="Proteomes" id="UP001501035">
    <property type="component" value="Unassembled WGS sequence"/>
</dbReference>
<dbReference type="InterPro" id="IPR036052">
    <property type="entry name" value="TrpB-like_PALP_sf"/>
</dbReference>
<comment type="caution">
    <text evidence="5">The sequence shown here is derived from an EMBL/GenBank/DDBJ whole genome shotgun (WGS) entry which is preliminary data.</text>
</comment>
<dbReference type="InterPro" id="IPR050214">
    <property type="entry name" value="Cys_Synth/Cystath_Beta-Synth"/>
</dbReference>
<dbReference type="CDD" id="cd01561">
    <property type="entry name" value="CBS_like"/>
    <property type="match status" value="1"/>
</dbReference>
<proteinExistence type="predicted"/>
<dbReference type="Pfam" id="PF00291">
    <property type="entry name" value="PALP"/>
    <property type="match status" value="1"/>
</dbReference>
<sequence>MSLHATTVPAQQPPVPLHHPALPYRQFGEPTASSDRPGALVGNTPVMRIAEPFTPAGHGFWAKLEGFNPGGMKDRPALHMVERAKARGDLAPGARIVESTSGSLGLGLALAGIVHDHPVTLVTDPGLEPILTQMLAAYGARVDMVTEPHPSGGWQQARRDRVQSLLAADPTAWCPDQYTNPDNVSAYQRLALELLTQLGHIDVLVCSVGTGGHSAGISRTLRQFLPDVELVGVDTIGSTIFGQPAHKRLMRGLGSSIYPGNVDYAAFSEVHWVAPEESVWACRTLASTHYATGGWSVGAVAQVAGWIAGTRSPDTVVAAIFPDGPQRYYGTVYSDEYCHANGIDPTVAPPSAPVTIADPTATVVTRWSRCSAVRDPLTAR</sequence>
<dbReference type="PANTHER" id="PTHR10314">
    <property type="entry name" value="CYSTATHIONINE BETA-SYNTHASE"/>
    <property type="match status" value="1"/>
</dbReference>
<feature type="region of interest" description="Disordered" evidence="3">
    <location>
        <begin position="1"/>
        <end position="20"/>
    </location>
</feature>
<keyword evidence="2" id="KW-0663">Pyridoxal phosphate</keyword>
<evidence type="ECO:0000256" key="1">
    <source>
        <dbReference type="ARBA" id="ARBA00001933"/>
    </source>
</evidence>
<organism evidence="5 6">
    <name type="scientific">Gordonia defluvii</name>
    <dbReference type="NCBI Taxonomy" id="283718"/>
    <lineage>
        <taxon>Bacteria</taxon>
        <taxon>Bacillati</taxon>
        <taxon>Actinomycetota</taxon>
        <taxon>Actinomycetes</taxon>
        <taxon>Mycobacteriales</taxon>
        <taxon>Gordoniaceae</taxon>
        <taxon>Gordonia</taxon>
    </lineage>
</organism>
<evidence type="ECO:0000256" key="2">
    <source>
        <dbReference type="ARBA" id="ARBA00022898"/>
    </source>
</evidence>
<evidence type="ECO:0000256" key="3">
    <source>
        <dbReference type="SAM" id="MobiDB-lite"/>
    </source>
</evidence>
<evidence type="ECO:0000313" key="6">
    <source>
        <dbReference type="Proteomes" id="UP001501035"/>
    </source>
</evidence>
<gene>
    <name evidence="5" type="ORF">GCM10010528_02560</name>
</gene>
<name>A0ABN3YEV9_9ACTN</name>
<keyword evidence="6" id="KW-1185">Reference proteome</keyword>
<protein>
    <submittedName>
        <fullName evidence="5">PLP-dependent cysteine synthase family protein</fullName>
    </submittedName>
</protein>
<evidence type="ECO:0000313" key="5">
    <source>
        <dbReference type="EMBL" id="GAA3024064.1"/>
    </source>
</evidence>
<feature type="domain" description="Tryptophan synthase beta chain-like PALP" evidence="4">
    <location>
        <begin position="41"/>
        <end position="322"/>
    </location>
</feature>
<feature type="compositionally biased region" description="Polar residues" evidence="3">
    <location>
        <begin position="1"/>
        <end position="10"/>
    </location>
</feature>
<dbReference type="EMBL" id="BAAAVS010000002">
    <property type="protein sequence ID" value="GAA3024064.1"/>
    <property type="molecule type" value="Genomic_DNA"/>
</dbReference>
<dbReference type="Gene3D" id="3.40.50.1100">
    <property type="match status" value="2"/>
</dbReference>
<reference evidence="5 6" key="1">
    <citation type="journal article" date="2019" name="Int. J. Syst. Evol. Microbiol.">
        <title>The Global Catalogue of Microorganisms (GCM) 10K type strain sequencing project: providing services to taxonomists for standard genome sequencing and annotation.</title>
        <authorList>
            <consortium name="The Broad Institute Genomics Platform"/>
            <consortium name="The Broad Institute Genome Sequencing Center for Infectious Disease"/>
            <person name="Wu L."/>
            <person name="Ma J."/>
        </authorList>
    </citation>
    <scope>NUCLEOTIDE SEQUENCE [LARGE SCALE GENOMIC DNA]</scope>
    <source>
        <strain evidence="5 6">JCM 14234</strain>
    </source>
</reference>
<comment type="cofactor">
    <cofactor evidence="1">
        <name>pyridoxal 5'-phosphate</name>
        <dbReference type="ChEBI" id="CHEBI:597326"/>
    </cofactor>
</comment>
<dbReference type="InterPro" id="IPR001926">
    <property type="entry name" value="TrpB-like_PALP"/>
</dbReference>